<dbReference type="Gene3D" id="3.40.50.720">
    <property type="entry name" value="NAD(P)-binding Rossmann-like Domain"/>
    <property type="match status" value="1"/>
</dbReference>
<keyword evidence="7 8" id="KW-0472">Membrane</keyword>
<keyword evidence="4" id="KW-0406">Ion transport</keyword>
<dbReference type="Gene3D" id="1.20.1530.20">
    <property type="match status" value="1"/>
</dbReference>
<keyword evidence="3" id="KW-0813">Transport</keyword>
<dbReference type="EMBL" id="JAKGTH010000011">
    <property type="protein sequence ID" value="MCF4102701.1"/>
    <property type="molecule type" value="Genomic_DNA"/>
</dbReference>
<evidence type="ECO:0000259" key="9">
    <source>
        <dbReference type="PROSITE" id="PS51202"/>
    </source>
</evidence>
<feature type="transmembrane region" description="Helical" evidence="8">
    <location>
        <begin position="30"/>
        <end position="49"/>
    </location>
</feature>
<dbReference type="Pfam" id="PF00999">
    <property type="entry name" value="Na_H_Exchanger"/>
    <property type="match status" value="1"/>
</dbReference>
<dbReference type="Gene3D" id="3.30.70.1450">
    <property type="entry name" value="Regulator of K+ conductance, C-terminal domain"/>
    <property type="match status" value="1"/>
</dbReference>
<evidence type="ECO:0000313" key="10">
    <source>
        <dbReference type="EMBL" id="MCF4102701.1"/>
    </source>
</evidence>
<dbReference type="PANTHER" id="PTHR42751">
    <property type="entry name" value="SODIUM/HYDROGEN EXCHANGER FAMILY/TRKA DOMAIN PROTEIN"/>
    <property type="match status" value="1"/>
</dbReference>
<dbReference type="InterPro" id="IPR038770">
    <property type="entry name" value="Na+/solute_symporter_sf"/>
</dbReference>
<reference evidence="10" key="1">
    <citation type="submission" date="2022-01" db="EMBL/GenBank/DDBJ databases">
        <title>Gillisia lutea sp. nov., isolated from marine plastic residues from the Malvarosa beach (Valencia, Spain).</title>
        <authorList>
            <person name="Vidal-Verdu A."/>
            <person name="Molina-Menor E."/>
            <person name="Satari L."/>
            <person name="Pascual J."/>
            <person name="Pereto J."/>
            <person name="Porcar M."/>
        </authorList>
    </citation>
    <scope>NUCLEOTIDE SEQUENCE</scope>
    <source>
        <strain evidence="10">M10.2A</strain>
    </source>
</reference>
<feature type="transmembrane region" description="Helical" evidence="8">
    <location>
        <begin position="6"/>
        <end position="23"/>
    </location>
</feature>
<dbReference type="InterPro" id="IPR006153">
    <property type="entry name" value="Cation/H_exchanger_TM"/>
</dbReference>
<feature type="transmembrane region" description="Helical" evidence="8">
    <location>
        <begin position="356"/>
        <end position="376"/>
    </location>
</feature>
<dbReference type="Proteomes" id="UP001179363">
    <property type="component" value="Unassembled WGS sequence"/>
</dbReference>
<evidence type="ECO:0000256" key="3">
    <source>
        <dbReference type="ARBA" id="ARBA00022448"/>
    </source>
</evidence>
<name>A0ABS9EIQ1_9FLAO</name>
<evidence type="ECO:0000256" key="8">
    <source>
        <dbReference type="SAM" id="Phobius"/>
    </source>
</evidence>
<feature type="transmembrane region" description="Helical" evidence="8">
    <location>
        <begin position="147"/>
        <end position="170"/>
    </location>
</feature>
<dbReference type="InterPro" id="IPR006037">
    <property type="entry name" value="RCK_C"/>
</dbReference>
<keyword evidence="4" id="KW-0630">Potassium</keyword>
<dbReference type="InterPro" id="IPR036291">
    <property type="entry name" value="NAD(P)-bd_dom_sf"/>
</dbReference>
<protein>
    <submittedName>
        <fullName evidence="10">Cation:proton antiporter</fullName>
    </submittedName>
</protein>
<evidence type="ECO:0000313" key="11">
    <source>
        <dbReference type="Proteomes" id="UP001179363"/>
    </source>
</evidence>
<evidence type="ECO:0000256" key="6">
    <source>
        <dbReference type="ARBA" id="ARBA00022989"/>
    </source>
</evidence>
<comment type="similarity">
    <text evidence="2">Belongs to the monovalent cation:proton antiporter 2 (CPA2) transporter (TC 2.A.37) family.</text>
</comment>
<feature type="transmembrane region" description="Helical" evidence="8">
    <location>
        <begin position="295"/>
        <end position="317"/>
    </location>
</feature>
<sequence length="666" mass="73892">MEIPILKDIVVILGLSIFIILLFQKLKVPSLLGFLLAGIIAGPYAFNLISSQHEVELLSEIGIIFLLFVIGIELSLKGLASIKNTILIGGGMQVGGTILFTALLGYLTGLPVNTAVFLGFLFSLSSTAIVLKLFQEKGEVSSPHGRIAVAILIFQDIVVVPMMLLTPLLAGQSDNIWETLGILLIKIIGVCIVIYLLAIYVVPRVFKMVVKTKNRELFILTTIVFCFSVAWLTSSVGLSLALGAFFAGLIISESDYSHQATANVLPFREIFISFFFISVGSLLNLSFFFHHIFWILLLVIGVILLKMLILAITVLTLKYPARTVLMTVFSIFQVGEFSLLLSTVGLDNGLLPENVYQYFLAISIITMALTPFLMNYSSQISYYLVKIPIPAAVRKRLNNVHRTQQLKEAPLEDLKDHLVIIGYGINGENISKAAKSAQIPYVVVDLEPEAFKKAKEAKEPIVFGDATNPEILKHLHVQEARVVVIAISDATATKKIINGVRNFTQIAHIIVRTRYVREIEENIRLGADEVIPEEFETSIEIFSRVLRKYLIPHDEIQEFINHVRSSDYEMLTTIKKGPHTPSYQHLHIPNKEIVTLSVQQGANSVVEKTIQDSGIGKNYGVTILAIKRDTNYLTDISQDTVIKQGDLLYLFGAPSNINSLNRILSL</sequence>
<keyword evidence="6 8" id="KW-1133">Transmembrane helix</keyword>
<proteinExistence type="inferred from homology"/>
<dbReference type="InterPro" id="IPR003148">
    <property type="entry name" value="RCK_N"/>
</dbReference>
<evidence type="ECO:0000256" key="7">
    <source>
        <dbReference type="ARBA" id="ARBA00023136"/>
    </source>
</evidence>
<accession>A0ABS9EIQ1</accession>
<keyword evidence="11" id="KW-1185">Reference proteome</keyword>
<dbReference type="PANTHER" id="PTHR42751:SF3">
    <property type="entry name" value="SODIUM_GLUTAMATE SYMPORTER"/>
    <property type="match status" value="1"/>
</dbReference>
<feature type="transmembrane region" description="Helical" evidence="8">
    <location>
        <begin position="324"/>
        <end position="344"/>
    </location>
</feature>
<evidence type="ECO:0000256" key="5">
    <source>
        <dbReference type="ARBA" id="ARBA00022692"/>
    </source>
</evidence>
<gene>
    <name evidence="10" type="ORF">L1I30_13570</name>
</gene>
<dbReference type="SUPFAM" id="SSF51735">
    <property type="entry name" value="NAD(P)-binding Rossmann-fold domains"/>
    <property type="match status" value="1"/>
</dbReference>
<dbReference type="PROSITE" id="PS51202">
    <property type="entry name" value="RCK_C"/>
    <property type="match status" value="1"/>
</dbReference>
<feature type="transmembrane region" description="Helical" evidence="8">
    <location>
        <begin position="270"/>
        <end position="289"/>
    </location>
</feature>
<feature type="transmembrane region" description="Helical" evidence="8">
    <location>
        <begin position="86"/>
        <end position="109"/>
    </location>
</feature>
<feature type="transmembrane region" description="Helical" evidence="8">
    <location>
        <begin position="182"/>
        <end position="202"/>
    </location>
</feature>
<dbReference type="Pfam" id="PF02080">
    <property type="entry name" value="TrkA_C"/>
    <property type="match status" value="1"/>
</dbReference>
<evidence type="ECO:0000256" key="1">
    <source>
        <dbReference type="ARBA" id="ARBA00004141"/>
    </source>
</evidence>
<dbReference type="SUPFAM" id="SSF116726">
    <property type="entry name" value="TrkA C-terminal domain-like"/>
    <property type="match status" value="1"/>
</dbReference>
<dbReference type="RefSeq" id="WP_236134843.1">
    <property type="nucleotide sequence ID" value="NZ_JAKGTH010000011.1"/>
</dbReference>
<dbReference type="Pfam" id="PF02254">
    <property type="entry name" value="TrkA_N"/>
    <property type="match status" value="1"/>
</dbReference>
<keyword evidence="5 8" id="KW-0812">Transmembrane</keyword>
<evidence type="ECO:0000256" key="4">
    <source>
        <dbReference type="ARBA" id="ARBA00022538"/>
    </source>
</evidence>
<comment type="subcellular location">
    <subcellularLocation>
        <location evidence="1">Membrane</location>
        <topology evidence="1">Multi-pass membrane protein</topology>
    </subcellularLocation>
</comment>
<dbReference type="InterPro" id="IPR036721">
    <property type="entry name" value="RCK_C_sf"/>
</dbReference>
<evidence type="ECO:0000256" key="2">
    <source>
        <dbReference type="ARBA" id="ARBA00005551"/>
    </source>
</evidence>
<feature type="domain" description="RCK C-terminal" evidence="9">
    <location>
        <begin position="581"/>
        <end position="666"/>
    </location>
</feature>
<feature type="transmembrane region" description="Helical" evidence="8">
    <location>
        <begin position="115"/>
        <end position="135"/>
    </location>
</feature>
<organism evidence="10 11">
    <name type="scientific">Gillisia lutea</name>
    <dbReference type="NCBI Taxonomy" id="2909668"/>
    <lineage>
        <taxon>Bacteria</taxon>
        <taxon>Pseudomonadati</taxon>
        <taxon>Bacteroidota</taxon>
        <taxon>Flavobacteriia</taxon>
        <taxon>Flavobacteriales</taxon>
        <taxon>Flavobacteriaceae</taxon>
        <taxon>Gillisia</taxon>
    </lineage>
</organism>
<comment type="caution">
    <text evidence="10">The sequence shown here is derived from an EMBL/GenBank/DDBJ whole genome shotgun (WGS) entry which is preliminary data.</text>
</comment>
<keyword evidence="4" id="KW-0633">Potassium transport</keyword>
<feature type="transmembrane region" description="Helical" evidence="8">
    <location>
        <begin position="61"/>
        <end position="79"/>
    </location>
</feature>